<comment type="caution">
    <text evidence="7">The sequence shown here is derived from an EMBL/GenBank/DDBJ whole genome shotgun (WGS) entry which is preliminary data.</text>
</comment>
<evidence type="ECO:0000256" key="1">
    <source>
        <dbReference type="ARBA" id="ARBA00004651"/>
    </source>
</evidence>
<dbReference type="PANTHER" id="PTHR30250:SF11">
    <property type="entry name" value="O-ANTIGEN TRANSPORTER-RELATED"/>
    <property type="match status" value="1"/>
</dbReference>
<protein>
    <submittedName>
        <fullName evidence="7">Uncharacterized protein</fullName>
    </submittedName>
</protein>
<evidence type="ECO:0000256" key="5">
    <source>
        <dbReference type="ARBA" id="ARBA00023136"/>
    </source>
</evidence>
<evidence type="ECO:0000256" key="3">
    <source>
        <dbReference type="ARBA" id="ARBA00022692"/>
    </source>
</evidence>
<reference evidence="7 8" key="1">
    <citation type="submission" date="2018-01" db="EMBL/GenBank/DDBJ databases">
        <title>Cryobacterium sp. nov., from glaciers in China.</title>
        <authorList>
            <person name="Liu Q."/>
            <person name="Xin Y.-H."/>
        </authorList>
    </citation>
    <scope>NUCLEOTIDE SEQUENCE [LARGE SCALE GENOMIC DNA]</scope>
    <source>
        <strain evidence="7 8">TMN-42</strain>
    </source>
</reference>
<feature type="transmembrane region" description="Helical" evidence="6">
    <location>
        <begin position="34"/>
        <end position="61"/>
    </location>
</feature>
<dbReference type="PANTHER" id="PTHR30250">
    <property type="entry name" value="PST FAMILY PREDICTED COLANIC ACID TRANSPORTER"/>
    <property type="match status" value="1"/>
</dbReference>
<comment type="subcellular location">
    <subcellularLocation>
        <location evidence="1">Cell membrane</location>
        <topology evidence="1">Multi-pass membrane protein</topology>
    </subcellularLocation>
</comment>
<sequence>MTSQAIQVTMVLAFSQLLVAVAYAIGARATVPSALGISLSAIAIASVAAALVDFGLSAFLIREVASGRCDNAAMYSRLCQRLLSAGLVGTVLLTSGVLVLISVAADWEFLLWIGLIFASSLVLQTAQVPLRAHGMLGLISIATVLDRLIFLSATWGLIAMGVGGELAIPLGLAAGMAFDSAFCFVSNVRRIPSGLKPRGRVRVGPPSVWFTAWRGTRGYGIAAVLGSAQQLDVTILGFSGGAAAAGAYGAVSRWTTPLLLPSTALTQVGMAHAPKADSTRLALWGLRRVAWILVLAVIASLLVAGFAGTIAPAILGTQYEDSSAIFTVLALSIIPTLFAQPLSMVLQSRGKEGKVAWILGLGLVLRLTTCLLLGAQFGGLAAAWGVTIQQAVILLILVALVLKVVVIEGKNERAED</sequence>
<dbReference type="Proteomes" id="UP000237340">
    <property type="component" value="Unassembled WGS sequence"/>
</dbReference>
<keyword evidence="5 6" id="KW-0472">Membrane</keyword>
<keyword evidence="2" id="KW-1003">Cell membrane</keyword>
<feature type="transmembrane region" description="Helical" evidence="6">
    <location>
        <begin position="355"/>
        <end position="375"/>
    </location>
</feature>
<feature type="transmembrane region" description="Helical" evidence="6">
    <location>
        <begin position="289"/>
        <end position="311"/>
    </location>
</feature>
<keyword evidence="8" id="KW-1185">Reference proteome</keyword>
<evidence type="ECO:0000256" key="4">
    <source>
        <dbReference type="ARBA" id="ARBA00022989"/>
    </source>
</evidence>
<dbReference type="RefSeq" id="WP_103462064.1">
    <property type="nucleotide sequence ID" value="NZ_PPXD01000033.1"/>
</dbReference>
<dbReference type="EMBL" id="PPXD01000033">
    <property type="protein sequence ID" value="POH60836.1"/>
    <property type="molecule type" value="Genomic_DNA"/>
</dbReference>
<feature type="transmembrane region" description="Helical" evidence="6">
    <location>
        <begin position="138"/>
        <end position="160"/>
    </location>
</feature>
<accession>A0A2S3Z6R2</accession>
<keyword evidence="4 6" id="KW-1133">Transmembrane helix</keyword>
<evidence type="ECO:0000313" key="8">
    <source>
        <dbReference type="Proteomes" id="UP000237340"/>
    </source>
</evidence>
<evidence type="ECO:0000256" key="2">
    <source>
        <dbReference type="ARBA" id="ARBA00022475"/>
    </source>
</evidence>
<gene>
    <name evidence="7" type="ORF">C3B61_19255</name>
</gene>
<name>A0A2S3Z6R2_9MICO</name>
<evidence type="ECO:0000313" key="7">
    <source>
        <dbReference type="EMBL" id="POH60836.1"/>
    </source>
</evidence>
<feature type="transmembrane region" description="Helical" evidence="6">
    <location>
        <begin position="82"/>
        <end position="103"/>
    </location>
</feature>
<keyword evidence="3 6" id="KW-0812">Transmembrane</keyword>
<dbReference type="InterPro" id="IPR050833">
    <property type="entry name" value="Poly_Biosynth_Transport"/>
</dbReference>
<feature type="transmembrane region" description="Helical" evidence="6">
    <location>
        <begin position="323"/>
        <end position="343"/>
    </location>
</feature>
<organism evidence="7 8">
    <name type="scientific">Cryobacterium zongtaii</name>
    <dbReference type="NCBI Taxonomy" id="1259217"/>
    <lineage>
        <taxon>Bacteria</taxon>
        <taxon>Bacillati</taxon>
        <taxon>Actinomycetota</taxon>
        <taxon>Actinomycetes</taxon>
        <taxon>Micrococcales</taxon>
        <taxon>Microbacteriaceae</taxon>
        <taxon>Cryobacterium</taxon>
    </lineage>
</organism>
<proteinExistence type="predicted"/>
<evidence type="ECO:0000256" key="6">
    <source>
        <dbReference type="SAM" id="Phobius"/>
    </source>
</evidence>
<feature type="transmembrane region" description="Helical" evidence="6">
    <location>
        <begin position="166"/>
        <end position="188"/>
    </location>
</feature>
<feature type="transmembrane region" description="Helical" evidence="6">
    <location>
        <begin position="381"/>
        <end position="406"/>
    </location>
</feature>
<dbReference type="AlphaFoldDB" id="A0A2S3Z6R2"/>
<feature type="transmembrane region" description="Helical" evidence="6">
    <location>
        <begin position="109"/>
        <end position="126"/>
    </location>
</feature>
<dbReference type="GO" id="GO:0005886">
    <property type="term" value="C:plasma membrane"/>
    <property type="evidence" value="ECO:0007669"/>
    <property type="project" value="UniProtKB-SubCell"/>
</dbReference>